<dbReference type="EMBL" id="BK032577">
    <property type="protein sequence ID" value="DAF49070.1"/>
    <property type="molecule type" value="Genomic_DNA"/>
</dbReference>
<protein>
    <submittedName>
        <fullName evidence="1">Uncharacterized protein</fullName>
    </submittedName>
</protein>
<reference evidence="1" key="1">
    <citation type="journal article" date="2021" name="Proc. Natl. Acad. Sci. U.S.A.">
        <title>A Catalog of Tens of Thousands of Viruses from Human Metagenomes Reveals Hidden Associations with Chronic Diseases.</title>
        <authorList>
            <person name="Tisza M.J."/>
            <person name="Buck C.B."/>
        </authorList>
    </citation>
    <scope>NUCLEOTIDE SEQUENCE</scope>
    <source>
        <strain evidence="1">Ctnpt50</strain>
    </source>
</reference>
<proteinExistence type="predicted"/>
<accession>A0A8S5SDM7</accession>
<organism evidence="1">
    <name type="scientific">Siphoviridae sp. ctnpt50</name>
    <dbReference type="NCBI Taxonomy" id="2827941"/>
    <lineage>
        <taxon>Viruses</taxon>
        <taxon>Duplodnaviria</taxon>
        <taxon>Heunggongvirae</taxon>
        <taxon>Uroviricota</taxon>
        <taxon>Caudoviricetes</taxon>
    </lineage>
</organism>
<name>A0A8S5SDM7_9CAUD</name>
<evidence type="ECO:0000313" key="1">
    <source>
        <dbReference type="EMBL" id="DAF49070.1"/>
    </source>
</evidence>
<sequence>MTNIEKLRTMSLDEFSLWLDENGLFDNSPWMNWFDKEYCENCEAEKVMMESGKTCPCAYCEIHEHCRFFPDVLTPVNYDIIKMWLQREETEEKEK</sequence>